<organism evidence="2 3">
    <name type="scientific">Ramlibacter pallidus</name>
    <dbReference type="NCBI Taxonomy" id="2780087"/>
    <lineage>
        <taxon>Bacteria</taxon>
        <taxon>Pseudomonadati</taxon>
        <taxon>Pseudomonadota</taxon>
        <taxon>Betaproteobacteria</taxon>
        <taxon>Burkholderiales</taxon>
        <taxon>Comamonadaceae</taxon>
        <taxon>Ramlibacter</taxon>
    </lineage>
</organism>
<feature type="domain" description="Co-chaperone DjlA N-terminal" evidence="1">
    <location>
        <begin position="28"/>
        <end position="144"/>
    </location>
</feature>
<accession>A0ABR9S4E0</accession>
<dbReference type="RefSeq" id="WP_193676970.1">
    <property type="nucleotide sequence ID" value="NZ_JADDIV010000003.1"/>
</dbReference>
<proteinExistence type="predicted"/>
<dbReference type="Proteomes" id="UP000806285">
    <property type="component" value="Unassembled WGS sequence"/>
</dbReference>
<reference evidence="2 3" key="1">
    <citation type="submission" date="2020-10" db="EMBL/GenBank/DDBJ databases">
        <title>Ramlibacter sp. HM2 16S ribosomal RNA gene Genome sequencing and assembly.</title>
        <authorList>
            <person name="Kang M."/>
        </authorList>
    </citation>
    <scope>NUCLEOTIDE SEQUENCE [LARGE SCALE GENOMIC DNA]</scope>
    <source>
        <strain evidence="2 3">HM2</strain>
    </source>
</reference>
<dbReference type="InterPro" id="IPR029024">
    <property type="entry name" value="TerB-like"/>
</dbReference>
<dbReference type="Pfam" id="PF05099">
    <property type="entry name" value="TerB"/>
    <property type="match status" value="1"/>
</dbReference>
<dbReference type="Gene3D" id="1.10.3680.10">
    <property type="entry name" value="TerB-like"/>
    <property type="match status" value="1"/>
</dbReference>
<name>A0ABR9S4E0_9BURK</name>
<protein>
    <submittedName>
        <fullName evidence="2">TerB family tellurite resistance protein</fullName>
    </submittedName>
</protein>
<evidence type="ECO:0000313" key="2">
    <source>
        <dbReference type="EMBL" id="MBE7368375.1"/>
    </source>
</evidence>
<comment type="caution">
    <text evidence="2">The sequence shown here is derived from an EMBL/GenBank/DDBJ whole genome shotgun (WGS) entry which is preliminary data.</text>
</comment>
<gene>
    <name evidence="2" type="ORF">IM787_12520</name>
</gene>
<evidence type="ECO:0000313" key="3">
    <source>
        <dbReference type="Proteomes" id="UP000806285"/>
    </source>
</evidence>
<dbReference type="InterPro" id="IPR007791">
    <property type="entry name" value="DjlA_N"/>
</dbReference>
<sequence length="156" mass="17061">MLRALKDLFDSLVPATPASAAEEEHALQLATAVLLVEVMRAEPDVAPAEREAVLAALRRKFTLSPDELARLMEIAEEKARAANDFFAFTSTLNERFSQPQKVRIIEFMWLVAYADGALGENENHVISKVAGLLHVTHGEYIAAKLHARQATGLGAP</sequence>
<dbReference type="CDD" id="cd07313">
    <property type="entry name" value="terB_like_2"/>
    <property type="match status" value="1"/>
</dbReference>
<dbReference type="EMBL" id="JADDIV010000003">
    <property type="protein sequence ID" value="MBE7368375.1"/>
    <property type="molecule type" value="Genomic_DNA"/>
</dbReference>
<dbReference type="SUPFAM" id="SSF158682">
    <property type="entry name" value="TerB-like"/>
    <property type="match status" value="1"/>
</dbReference>
<keyword evidence="3" id="KW-1185">Reference proteome</keyword>
<evidence type="ECO:0000259" key="1">
    <source>
        <dbReference type="Pfam" id="PF05099"/>
    </source>
</evidence>